<dbReference type="STRING" id="49547.MBCUR_02810"/>
<sequence length="192" mass="22702">MNVKNILGFFDRDIVKIFILVISVSLFLAFSILNNEFMEINTSNSDNFNILMWSLLAIFLFFTVPITGKMLYFKKGTIFQRLLVLFLIFLLLNCFFAIFFFDLVIMVFSFILFLNFSCEFLEDNEGEYLVSRYDFFNMILLSVLFGASFYASYGFLSKITHMGFNPFITSYVVLIFLIFFSLFYKWKLIFES</sequence>
<dbReference type="PATRIC" id="fig|49547.3.peg.295"/>
<reference evidence="2 3" key="1">
    <citation type="submission" date="2016-04" db="EMBL/GenBank/DDBJ databases">
        <title>Genome sequence of Methanobrevibacter curvatus DSM 11111.</title>
        <authorList>
            <person name="Poehlein A."/>
            <person name="Seedorf H."/>
            <person name="Daniel R."/>
        </authorList>
    </citation>
    <scope>NUCLEOTIDE SEQUENCE [LARGE SCALE GENOMIC DNA]</scope>
    <source>
        <strain evidence="2 3">DSM 11111</strain>
    </source>
</reference>
<accession>A0A166D7G6</accession>
<feature type="transmembrane region" description="Helical" evidence="1">
    <location>
        <begin position="168"/>
        <end position="186"/>
    </location>
</feature>
<gene>
    <name evidence="2" type="ORF">MBCUR_02810</name>
</gene>
<keyword evidence="1" id="KW-1133">Transmembrane helix</keyword>
<organism evidence="2 3">
    <name type="scientific">Methanobrevibacter curvatus</name>
    <dbReference type="NCBI Taxonomy" id="49547"/>
    <lineage>
        <taxon>Archaea</taxon>
        <taxon>Methanobacteriati</taxon>
        <taxon>Methanobacteriota</taxon>
        <taxon>Methanomada group</taxon>
        <taxon>Methanobacteria</taxon>
        <taxon>Methanobacteriales</taxon>
        <taxon>Methanobacteriaceae</taxon>
        <taxon>Methanobrevibacter</taxon>
    </lineage>
</organism>
<evidence type="ECO:0000256" key="1">
    <source>
        <dbReference type="SAM" id="Phobius"/>
    </source>
</evidence>
<dbReference type="EMBL" id="LWMV01000042">
    <property type="protein sequence ID" value="KZX15284.1"/>
    <property type="molecule type" value="Genomic_DNA"/>
</dbReference>
<name>A0A166D7G6_9EURY</name>
<feature type="transmembrane region" description="Helical" evidence="1">
    <location>
        <begin position="84"/>
        <end position="115"/>
    </location>
</feature>
<proteinExistence type="predicted"/>
<dbReference type="AlphaFoldDB" id="A0A166D7G6"/>
<keyword evidence="1" id="KW-0472">Membrane</keyword>
<keyword evidence="3" id="KW-1185">Reference proteome</keyword>
<protein>
    <submittedName>
        <fullName evidence="2">Uncharacterized protein</fullName>
    </submittedName>
</protein>
<comment type="caution">
    <text evidence="2">The sequence shown here is derived from an EMBL/GenBank/DDBJ whole genome shotgun (WGS) entry which is preliminary data.</text>
</comment>
<evidence type="ECO:0000313" key="2">
    <source>
        <dbReference type="EMBL" id="KZX15284.1"/>
    </source>
</evidence>
<evidence type="ECO:0000313" key="3">
    <source>
        <dbReference type="Proteomes" id="UP000077245"/>
    </source>
</evidence>
<feature type="transmembrane region" description="Helical" evidence="1">
    <location>
        <begin position="14"/>
        <end position="33"/>
    </location>
</feature>
<feature type="transmembrane region" description="Helical" evidence="1">
    <location>
        <begin position="135"/>
        <end position="156"/>
    </location>
</feature>
<dbReference type="Proteomes" id="UP000077245">
    <property type="component" value="Unassembled WGS sequence"/>
</dbReference>
<keyword evidence="1" id="KW-0812">Transmembrane</keyword>
<feature type="transmembrane region" description="Helical" evidence="1">
    <location>
        <begin position="53"/>
        <end position="72"/>
    </location>
</feature>